<reference evidence="1" key="1">
    <citation type="journal article" date="2022" name="Int. J. Mol. Sci.">
        <title>Draft Genome of Tanacetum Coccineum: Genomic Comparison of Closely Related Tanacetum-Family Plants.</title>
        <authorList>
            <person name="Yamashiro T."/>
            <person name="Shiraishi A."/>
            <person name="Nakayama K."/>
            <person name="Satake H."/>
        </authorList>
    </citation>
    <scope>NUCLEOTIDE SEQUENCE</scope>
</reference>
<keyword evidence="2" id="KW-1185">Reference proteome</keyword>
<organism evidence="1 2">
    <name type="scientific">Tanacetum coccineum</name>
    <dbReference type="NCBI Taxonomy" id="301880"/>
    <lineage>
        <taxon>Eukaryota</taxon>
        <taxon>Viridiplantae</taxon>
        <taxon>Streptophyta</taxon>
        <taxon>Embryophyta</taxon>
        <taxon>Tracheophyta</taxon>
        <taxon>Spermatophyta</taxon>
        <taxon>Magnoliopsida</taxon>
        <taxon>eudicotyledons</taxon>
        <taxon>Gunneridae</taxon>
        <taxon>Pentapetalae</taxon>
        <taxon>asterids</taxon>
        <taxon>campanulids</taxon>
        <taxon>Asterales</taxon>
        <taxon>Asteraceae</taxon>
        <taxon>Asteroideae</taxon>
        <taxon>Anthemideae</taxon>
        <taxon>Anthemidinae</taxon>
        <taxon>Tanacetum</taxon>
    </lineage>
</organism>
<name>A0ABQ5DAG2_9ASTR</name>
<dbReference type="Proteomes" id="UP001151760">
    <property type="component" value="Unassembled WGS sequence"/>
</dbReference>
<comment type="caution">
    <text evidence="1">The sequence shown here is derived from an EMBL/GenBank/DDBJ whole genome shotgun (WGS) entry which is preliminary data.</text>
</comment>
<sequence>MDELRVEINHLQEMMSLINSNHNPSIVPYDLKGSDEGDNKIDSLTMDPSDTFLIGDKSEMTLVCDDLECDMPVSIPLPTTDVREEEFDINSPLGEYVVDFLMKNKDVAGLPRYLEFEDISSLEPTELTPVIDETSLLVTPLLDPKQICSREVERFDPFFSLTQSVGKTRVIETPSFGFHHRPSPRPAAYSPREVMTPYDLEDLRACFQSSNHADSDHLHVLWIENKAKTEVVRIATDQPHSLDFMEQIIVMRENDKTDSFSEADFKYLNKNDIEDLYYLCRNKKVNYRETKLMNSLITFTKIRVIWERVHDFQLGIKSYQVKVNLIVPTFTFPGIEAYEPYSIVDKPYTSLIYLNSKDEKQVMYLVEIMKFCDATLEKVLKEVKLKIFQSEPWKKPPLLGELDRDIMRAFEREITKRLSHQEQMRRWESFVNGRPILPTMKRL</sequence>
<accession>A0ABQ5DAG2</accession>
<gene>
    <name evidence="1" type="ORF">Tco_0926659</name>
</gene>
<reference evidence="1" key="2">
    <citation type="submission" date="2022-01" db="EMBL/GenBank/DDBJ databases">
        <authorList>
            <person name="Yamashiro T."/>
            <person name="Shiraishi A."/>
            <person name="Satake H."/>
            <person name="Nakayama K."/>
        </authorList>
    </citation>
    <scope>NUCLEOTIDE SEQUENCE</scope>
</reference>
<evidence type="ECO:0000313" key="1">
    <source>
        <dbReference type="EMBL" id="GJT36240.1"/>
    </source>
</evidence>
<evidence type="ECO:0000313" key="2">
    <source>
        <dbReference type="Proteomes" id="UP001151760"/>
    </source>
</evidence>
<proteinExistence type="predicted"/>
<dbReference type="EMBL" id="BQNB010015120">
    <property type="protein sequence ID" value="GJT36240.1"/>
    <property type="molecule type" value="Genomic_DNA"/>
</dbReference>
<protein>
    <submittedName>
        <fullName evidence="1">Uncharacterized protein</fullName>
    </submittedName>
</protein>